<dbReference type="SUPFAM" id="SSF159501">
    <property type="entry name" value="EreA/ChaN-like"/>
    <property type="match status" value="1"/>
</dbReference>
<dbReference type="Gene3D" id="3.30.1870.10">
    <property type="entry name" value="EreA-like, domain 2"/>
    <property type="match status" value="1"/>
</dbReference>
<proteinExistence type="predicted"/>
<dbReference type="RefSeq" id="WP_380049154.1">
    <property type="nucleotide sequence ID" value="NZ_JBHSOH010000011.1"/>
</dbReference>
<protein>
    <submittedName>
        <fullName evidence="1">Erythromycin esterase family protein</fullName>
    </submittedName>
</protein>
<comment type="caution">
    <text evidence="1">The sequence shown here is derived from an EMBL/GenBank/DDBJ whole genome shotgun (WGS) entry which is preliminary data.</text>
</comment>
<name>A0ABW1DLT6_9DEIO</name>
<dbReference type="Pfam" id="PF05139">
    <property type="entry name" value="Erythro_esteras"/>
    <property type="match status" value="1"/>
</dbReference>
<dbReference type="PANTHER" id="PTHR31299">
    <property type="entry name" value="ESTERASE, PUTATIVE (AFU_ORTHOLOGUE AFUA_1G05850)-RELATED"/>
    <property type="match status" value="1"/>
</dbReference>
<dbReference type="InterPro" id="IPR052036">
    <property type="entry name" value="Hydrolase/PRTase-associated"/>
</dbReference>
<dbReference type="InterPro" id="IPR007815">
    <property type="entry name" value="Emycin_Estase"/>
</dbReference>
<sequence>MTDDRKLTEALGAAARPLSGAPDDYDVLLERIGEARFVLIGEASHGTHEFYRDRARITRRLIEEKDFTAVAAEADWPDAYRVNRYVRGQGDDRSVPEALADFQRFPRWMWRNGDVEAFTAAPLLPQEQAAQRLLRAKFGGNEGSRCSL</sequence>
<keyword evidence="2" id="KW-1185">Reference proteome</keyword>
<dbReference type="PANTHER" id="PTHR31299:SF0">
    <property type="entry name" value="ESTERASE, PUTATIVE (AFU_ORTHOLOGUE AFUA_1G05850)-RELATED"/>
    <property type="match status" value="1"/>
</dbReference>
<organism evidence="1 2">
    <name type="scientific">Deinococcus petrolearius</name>
    <dbReference type="NCBI Taxonomy" id="1751295"/>
    <lineage>
        <taxon>Bacteria</taxon>
        <taxon>Thermotogati</taxon>
        <taxon>Deinococcota</taxon>
        <taxon>Deinococci</taxon>
        <taxon>Deinococcales</taxon>
        <taxon>Deinococcaceae</taxon>
        <taxon>Deinococcus</taxon>
    </lineage>
</organism>
<evidence type="ECO:0000313" key="2">
    <source>
        <dbReference type="Proteomes" id="UP001595979"/>
    </source>
</evidence>
<dbReference type="Gene3D" id="3.40.1660.10">
    <property type="entry name" value="EreA-like (biosynthetic domain)"/>
    <property type="match status" value="1"/>
</dbReference>
<reference evidence="2" key="1">
    <citation type="journal article" date="2019" name="Int. J. Syst. Evol. Microbiol.">
        <title>The Global Catalogue of Microorganisms (GCM) 10K type strain sequencing project: providing services to taxonomists for standard genome sequencing and annotation.</title>
        <authorList>
            <consortium name="The Broad Institute Genomics Platform"/>
            <consortium name="The Broad Institute Genome Sequencing Center for Infectious Disease"/>
            <person name="Wu L."/>
            <person name="Ma J."/>
        </authorList>
    </citation>
    <scope>NUCLEOTIDE SEQUENCE [LARGE SCALE GENOMIC DNA]</scope>
    <source>
        <strain evidence="2">CGMCC 1.15053</strain>
    </source>
</reference>
<dbReference type="Proteomes" id="UP001595979">
    <property type="component" value="Unassembled WGS sequence"/>
</dbReference>
<dbReference type="EMBL" id="JBHSOH010000011">
    <property type="protein sequence ID" value="MFC5848784.1"/>
    <property type="molecule type" value="Genomic_DNA"/>
</dbReference>
<accession>A0ABW1DLT6</accession>
<evidence type="ECO:0000313" key="1">
    <source>
        <dbReference type="EMBL" id="MFC5848784.1"/>
    </source>
</evidence>
<gene>
    <name evidence="1" type="ORF">ACFPQ6_10730</name>
</gene>